<dbReference type="InterPro" id="IPR013324">
    <property type="entry name" value="RNA_pol_sigma_r3/r4-like"/>
</dbReference>
<dbReference type="GO" id="GO:0000428">
    <property type="term" value="C:DNA-directed RNA polymerase complex"/>
    <property type="evidence" value="ECO:0007669"/>
    <property type="project" value="UniProtKB-KW"/>
</dbReference>
<dbReference type="SUPFAM" id="SSF88659">
    <property type="entry name" value="Sigma3 and sigma4 domains of RNA polymerase sigma factors"/>
    <property type="match status" value="1"/>
</dbReference>
<dbReference type="InterPro" id="IPR036388">
    <property type="entry name" value="WH-like_DNA-bd_sf"/>
</dbReference>
<name>A0A1H3YZ82_9BACT</name>
<organism evidence="1 2">
    <name type="scientific">Chitinophaga terrae</name>
    <name type="common">ex Kim and Jung 2007</name>
    <dbReference type="NCBI Taxonomy" id="408074"/>
    <lineage>
        <taxon>Bacteria</taxon>
        <taxon>Pseudomonadati</taxon>
        <taxon>Bacteroidota</taxon>
        <taxon>Chitinophagia</taxon>
        <taxon>Chitinophagales</taxon>
        <taxon>Chitinophagaceae</taxon>
        <taxon>Chitinophaga</taxon>
    </lineage>
</organism>
<dbReference type="Proteomes" id="UP000199656">
    <property type="component" value="Unassembled WGS sequence"/>
</dbReference>
<proteinExistence type="predicted"/>
<accession>A0A1H3YZ82</accession>
<keyword evidence="2" id="KW-1185">Reference proteome</keyword>
<sequence>MQQQLTNLSDKELISRARKQNDREAEGVLMERYSHLLVAVTLPYLHKDSSLDPNIVFPTLTQRLSASLKTQTIYKASEWILHIQKGYLGKPEKNTPFYPSREVRDLLHIENLVDKASNNVIDRNELVVRLAQSMDRLQPEEKTLITHFYIDNKSFAELSAITGQTRDKIRAQLKSTKGKLAKLFMNQGYVK</sequence>
<protein>
    <submittedName>
        <fullName evidence="1">DNA-directed RNA polymerase specialized sigma subunit, sigma24 family</fullName>
    </submittedName>
</protein>
<dbReference type="AlphaFoldDB" id="A0A1H3YZ82"/>
<dbReference type="EMBL" id="FNRL01000003">
    <property type="protein sequence ID" value="SEA16448.1"/>
    <property type="molecule type" value="Genomic_DNA"/>
</dbReference>
<evidence type="ECO:0000313" key="1">
    <source>
        <dbReference type="EMBL" id="SEA16448.1"/>
    </source>
</evidence>
<evidence type="ECO:0000313" key="2">
    <source>
        <dbReference type="Proteomes" id="UP000199656"/>
    </source>
</evidence>
<dbReference type="RefSeq" id="WP_089759344.1">
    <property type="nucleotide sequence ID" value="NZ_BKAT01000002.1"/>
</dbReference>
<dbReference type="STRING" id="408074.SAMN05660909_01035"/>
<keyword evidence="1" id="KW-0804">Transcription</keyword>
<dbReference type="OrthoDB" id="668221at2"/>
<gene>
    <name evidence="1" type="ORF">SAMN05660909_01035</name>
</gene>
<reference evidence="2" key="1">
    <citation type="submission" date="2016-10" db="EMBL/GenBank/DDBJ databases">
        <authorList>
            <person name="Varghese N."/>
            <person name="Submissions S."/>
        </authorList>
    </citation>
    <scope>NUCLEOTIDE SEQUENCE [LARGE SCALE GENOMIC DNA]</scope>
    <source>
        <strain evidence="2">DSM 23920</strain>
    </source>
</reference>
<keyword evidence="1" id="KW-0240">DNA-directed RNA polymerase</keyword>
<dbReference type="Gene3D" id="1.10.10.10">
    <property type="entry name" value="Winged helix-like DNA-binding domain superfamily/Winged helix DNA-binding domain"/>
    <property type="match status" value="1"/>
</dbReference>